<reference evidence="2" key="2">
    <citation type="submission" date="2010-03" db="EMBL/GenBank/DDBJ databases">
        <authorList>
            <person name="Pajon A."/>
        </authorList>
    </citation>
    <scope>NUCLEOTIDE SEQUENCE</scope>
    <source>
        <strain evidence="2">Type strain: 18P13</strain>
    </source>
</reference>
<keyword evidence="3" id="KW-1185">Reference proteome</keyword>
<protein>
    <submittedName>
        <fullName evidence="2">Uncharacterized protein</fullName>
    </submittedName>
</protein>
<keyword evidence="1" id="KW-1133">Transmembrane helix</keyword>
<feature type="transmembrane region" description="Helical" evidence="1">
    <location>
        <begin position="521"/>
        <end position="544"/>
    </location>
</feature>
<dbReference type="EMBL" id="FP929052">
    <property type="protein sequence ID" value="CBL17806.1"/>
    <property type="molecule type" value="Genomic_DNA"/>
</dbReference>
<dbReference type="KEGG" id="rch:RUM_17400"/>
<feature type="transmembrane region" description="Helical" evidence="1">
    <location>
        <begin position="445"/>
        <end position="468"/>
    </location>
</feature>
<keyword evidence="1" id="KW-0812">Transmembrane</keyword>
<name>D4LDW1_RUMC1</name>
<sequence>MAIEKLSVDIDADSSGFQSALKIVSTTLVDIKSLVASINSSITSMATIMQNNLNGVAKAADNARVSVSDTADAVSDMANTASGTIHMPNFLPPAVIPNVQDTVSPIVKPSTQDAQESGTDATPINALEQAANAAQSAVDNLTESIVNTTQAVTALTNSFSGTAAAVANATNVDLGKVEEGANDAADGLDNVKDSAKDAENGLNKTGKAAEKTKDEFRQTKSECTALVTTFKRLAATVVASSFLRGSISNAMSMESALQSLDFTLGNSANGFVEWADANAASLNMSKREVLEYGRTYSNLVSAMTDDTEQMSLATQALINASAVIASRTGRTTQDVMERIRSGLLGNTEAIEDLGIYANVSMIESTDAFKRIAGDKSWEKLSYNTQQQIRLFSILEQTQDKYGTVTMKNTASNVANMSAVWDDFKTNVGQALIPMVTSVLPVMSQMVVIVTPLFVKLASAIGATVQWFVNLNRPAKIMLGLAIGLAVSIPLITKATIAWTAAQKGLAIIQAILIPQTWTFGAALKFAFGWLSIIVGALGILWALFGNNDNADDANQTISTTGAVASDASNSLQSLMDSMGGVANAADDVSSASKKLSLAGFDEINQLGQDSGSLIGDLVKTTDLDLVNNVSDGLSDLQNQLYDISGDYPVNIESNHQSLGTRLKGWFLNTWVPFWYDMGVTMKQGIETGDWEPFLTQADKGVRAIFGDRWSDFWNKRGQKLQENLQHGVTGGEGALRTMDAFVRYLFGEPWSEHFQDVGERMCDAFEEEKNPVIAVFAAMNEGIRGIFGDGWIEFWEGVGQAVYDAVNFDFGAKLEENVVKSMDAANGFLSEYYGIQMKKNAAEGGIASAVLAVRQATGGVAGAYPMQDSDKRVTSAQNVKRLIGGYASGGFPETGQMFIARENGPELVGNIGGRSAVVNNSQIVEGIKQAVLSAMLQANQSSRGQEIVIHNYTELDGQVIGKASTKYAHSKAVRT</sequence>
<evidence type="ECO:0000256" key="1">
    <source>
        <dbReference type="SAM" id="Phobius"/>
    </source>
</evidence>
<dbReference type="HOGENOM" id="CLU_304590_0_0_9"/>
<proteinExistence type="predicted"/>
<dbReference type="BioCyc" id="RCHA213810:RUM_RS12160-MONOMER"/>
<evidence type="ECO:0000313" key="2">
    <source>
        <dbReference type="EMBL" id="CBL17806.1"/>
    </source>
</evidence>
<dbReference type="Proteomes" id="UP000007054">
    <property type="component" value="Chromosome"/>
</dbReference>
<feature type="transmembrane region" description="Helical" evidence="1">
    <location>
        <begin position="480"/>
        <end position="501"/>
    </location>
</feature>
<dbReference type="GeneID" id="83157120"/>
<dbReference type="RefSeq" id="WP_015558712.1">
    <property type="nucleotide sequence ID" value="NC_021039.1"/>
</dbReference>
<dbReference type="STRING" id="213810.RUM_17400"/>
<gene>
    <name evidence="2" type="ordered locus">RUM_17400</name>
</gene>
<organism evidence="2 3">
    <name type="scientific">Ruminococcus champanellensis (strain DSM 18848 / JCM 17042 / KCTC 15320 / 18P13)</name>
    <dbReference type="NCBI Taxonomy" id="213810"/>
    <lineage>
        <taxon>Bacteria</taxon>
        <taxon>Bacillati</taxon>
        <taxon>Bacillota</taxon>
        <taxon>Clostridia</taxon>
        <taxon>Eubacteriales</taxon>
        <taxon>Oscillospiraceae</taxon>
        <taxon>Ruminococcus</taxon>
    </lineage>
</organism>
<dbReference type="PATRIC" id="fig|213810.4.peg.1615"/>
<keyword evidence="1" id="KW-0472">Membrane</keyword>
<dbReference type="AlphaFoldDB" id="D4LDW1"/>
<evidence type="ECO:0000313" key="3">
    <source>
        <dbReference type="Proteomes" id="UP000007054"/>
    </source>
</evidence>
<reference evidence="2" key="1">
    <citation type="submission" date="2010-03" db="EMBL/GenBank/DDBJ databases">
        <title>The genome sequence of Ruminococcus sp. 18P13.</title>
        <authorList>
            <consortium name="metaHIT consortium -- http://www.metahit.eu/"/>
            <person name="Pajon A."/>
            <person name="Turner K."/>
            <person name="Parkhill J."/>
            <person name="Bernalier A."/>
        </authorList>
    </citation>
    <scope>NUCLEOTIDE SEQUENCE [LARGE SCALE GENOMIC DNA]</scope>
    <source>
        <strain evidence="2">Type strain: 18P13</strain>
    </source>
</reference>
<accession>D4LDW1</accession>